<proteinExistence type="predicted"/>
<gene>
    <name evidence="1" type="ORF">K1T71_011748</name>
</gene>
<dbReference type="EMBL" id="CM034407">
    <property type="protein sequence ID" value="KAJ0172609.1"/>
    <property type="molecule type" value="Genomic_DNA"/>
</dbReference>
<name>A0ACC1CLX5_9NEOP</name>
<accession>A0ACC1CLX5</accession>
<evidence type="ECO:0000313" key="2">
    <source>
        <dbReference type="Proteomes" id="UP000824533"/>
    </source>
</evidence>
<comment type="caution">
    <text evidence="1">The sequence shown here is derived from an EMBL/GenBank/DDBJ whole genome shotgun (WGS) entry which is preliminary data.</text>
</comment>
<dbReference type="Proteomes" id="UP000824533">
    <property type="component" value="Linkage Group LG21"/>
</dbReference>
<reference evidence="1 2" key="1">
    <citation type="journal article" date="2021" name="Front. Genet.">
        <title>Chromosome-Level Genome Assembly Reveals Significant Gene Expansion in the Toll and IMD Signaling Pathways of Dendrolimus kikuchii.</title>
        <authorList>
            <person name="Zhou J."/>
            <person name="Wu P."/>
            <person name="Xiong Z."/>
            <person name="Liu N."/>
            <person name="Zhao N."/>
            <person name="Ji M."/>
            <person name="Qiu Y."/>
            <person name="Yang B."/>
        </authorList>
    </citation>
    <scope>NUCLEOTIDE SEQUENCE [LARGE SCALE GENOMIC DNA]</scope>
    <source>
        <strain evidence="1">Ann1</strain>
    </source>
</reference>
<protein>
    <submittedName>
        <fullName evidence="1">Uncharacterized protein</fullName>
    </submittedName>
</protein>
<organism evidence="1 2">
    <name type="scientific">Dendrolimus kikuchii</name>
    <dbReference type="NCBI Taxonomy" id="765133"/>
    <lineage>
        <taxon>Eukaryota</taxon>
        <taxon>Metazoa</taxon>
        <taxon>Ecdysozoa</taxon>
        <taxon>Arthropoda</taxon>
        <taxon>Hexapoda</taxon>
        <taxon>Insecta</taxon>
        <taxon>Pterygota</taxon>
        <taxon>Neoptera</taxon>
        <taxon>Endopterygota</taxon>
        <taxon>Lepidoptera</taxon>
        <taxon>Glossata</taxon>
        <taxon>Ditrysia</taxon>
        <taxon>Bombycoidea</taxon>
        <taxon>Lasiocampidae</taxon>
        <taxon>Dendrolimus</taxon>
    </lineage>
</organism>
<sequence>MHLTRCTKLIKLICHFTIIIVLSYFLANIRQTSVKKEIERFHADLRHLLIWTRLPGMVEYGQKYLINRKCHRINCYFTSNRSLFSDIRYFDGIIFNLQDLKDGVNGLPHVRAMKQKYIFAANDSADNYPVCDSVYENFFNWTWTYREDSIVRYKFFSVYNIHYDNPIEANDHLAWIKDMQPIDASLRSQLSTKSKAAAIFLDKCESQSKREIFLLNLKKELLKYNLTLDIYGKCGNMECKRKTMNPCYWKLRKIYYFYLAMEDSFAADFVTDSVLYGYKYNAVPIVYGGAEYRKYLPPNSYINAAKLGVDNLAYLMHLIIKNKERYFDYFNWRNHYIIKESTVLDACILCELMNNPTWMEHKIIHSNFRQWWNPYYDELCYSKQFLYFK</sequence>
<evidence type="ECO:0000313" key="1">
    <source>
        <dbReference type="EMBL" id="KAJ0172609.1"/>
    </source>
</evidence>
<keyword evidence="2" id="KW-1185">Reference proteome</keyword>